<evidence type="ECO:0000313" key="2">
    <source>
        <dbReference type="EMBL" id="MDQ0176209.1"/>
    </source>
</evidence>
<keyword evidence="3" id="KW-1185">Reference proteome</keyword>
<dbReference type="EMBL" id="JAUSTT010000010">
    <property type="protein sequence ID" value="MDQ0176209.1"/>
    <property type="molecule type" value="Genomic_DNA"/>
</dbReference>
<comment type="caution">
    <text evidence="2">The sequence shown here is derived from an EMBL/GenBank/DDBJ whole genome shotgun (WGS) entry which is preliminary data.</text>
</comment>
<keyword evidence="1" id="KW-0812">Transmembrane</keyword>
<evidence type="ECO:0000256" key="1">
    <source>
        <dbReference type="SAM" id="Phobius"/>
    </source>
</evidence>
<feature type="transmembrane region" description="Helical" evidence="1">
    <location>
        <begin position="12"/>
        <end position="31"/>
    </location>
</feature>
<dbReference type="Proteomes" id="UP001223586">
    <property type="component" value="Unassembled WGS sequence"/>
</dbReference>
<proteinExistence type="predicted"/>
<name>A0ABT9WSW1_9BACI</name>
<dbReference type="RefSeq" id="WP_307229183.1">
    <property type="nucleotide sequence ID" value="NZ_JAUSTT010000010.1"/>
</dbReference>
<dbReference type="PROSITE" id="PS51257">
    <property type="entry name" value="PROKAR_LIPOPROTEIN"/>
    <property type="match status" value="1"/>
</dbReference>
<evidence type="ECO:0000313" key="3">
    <source>
        <dbReference type="Proteomes" id="UP001223586"/>
    </source>
</evidence>
<gene>
    <name evidence="2" type="ORF">J2S08_002045</name>
</gene>
<keyword evidence="1" id="KW-0472">Membrane</keyword>
<organism evidence="2 3">
    <name type="scientific">Bacillus chungangensis</name>
    <dbReference type="NCBI Taxonomy" id="587633"/>
    <lineage>
        <taxon>Bacteria</taxon>
        <taxon>Bacillati</taxon>
        <taxon>Bacillota</taxon>
        <taxon>Bacilli</taxon>
        <taxon>Bacillales</taxon>
        <taxon>Bacillaceae</taxon>
        <taxon>Bacillus</taxon>
    </lineage>
</organism>
<reference evidence="2 3" key="1">
    <citation type="submission" date="2023-07" db="EMBL/GenBank/DDBJ databases">
        <title>Genomic Encyclopedia of Type Strains, Phase IV (KMG-IV): sequencing the most valuable type-strain genomes for metagenomic binning, comparative biology and taxonomic classification.</title>
        <authorList>
            <person name="Goeker M."/>
        </authorList>
    </citation>
    <scope>NUCLEOTIDE SEQUENCE [LARGE SCALE GENOMIC DNA]</scope>
    <source>
        <strain evidence="2 3">DSM 23837</strain>
    </source>
</reference>
<protein>
    <recommendedName>
        <fullName evidence="4">ABC transporter periplasmic binding protein yphF</fullName>
    </recommendedName>
</protein>
<sequence>MARKKHTLRRTFFTFLFMIIVSLLSGCLYPQEKRVENQIPYETQILSVQTAVEAFQKDKGGILPIKTKDNDTSIYMKYVIDFQKLVPAYLPDYPGNAYENGGPFQYVLIDVETEPKVKLLDLRITEEIRELRLRLHTQGYPPFKEQVANNVYTLDYSRLGYEEEPYVVSPYTNHHLPLLITGSGEVQVDYSSDLYLTLQEKNYSYQPGDDIRPILTDNSFFVPAYSLPYTIDEKNEPVFMTK</sequence>
<evidence type="ECO:0008006" key="4">
    <source>
        <dbReference type="Google" id="ProtNLM"/>
    </source>
</evidence>
<accession>A0ABT9WSW1</accession>
<keyword evidence="1" id="KW-1133">Transmembrane helix</keyword>